<evidence type="ECO:0000313" key="3">
    <source>
        <dbReference type="Proteomes" id="UP000631114"/>
    </source>
</evidence>
<reference evidence="2 3" key="1">
    <citation type="submission" date="2020-10" db="EMBL/GenBank/DDBJ databases">
        <title>The Coptis chinensis genome and diversification of protoberbering-type alkaloids.</title>
        <authorList>
            <person name="Wang B."/>
            <person name="Shu S."/>
            <person name="Song C."/>
            <person name="Liu Y."/>
        </authorList>
    </citation>
    <scope>NUCLEOTIDE SEQUENCE [LARGE SCALE GENOMIC DNA]</scope>
    <source>
        <strain evidence="2">HL-2020</strain>
        <tissue evidence="2">Leaf</tissue>
    </source>
</reference>
<feature type="compositionally biased region" description="Low complexity" evidence="1">
    <location>
        <begin position="40"/>
        <end position="51"/>
    </location>
</feature>
<sequence>MIAGYVGVSDMEAARELFEGMVVRDVVNGDVVDEPEEESTSSSTTTTLPELESLKIEEDVKKENDFLEEAEDTNITAVTAEDTLYSTAATFEDLKLSSELLRGLYVEMKFTRRA</sequence>
<name>A0A835H041_9MAGN</name>
<comment type="caution">
    <text evidence="2">The sequence shown here is derived from an EMBL/GenBank/DDBJ whole genome shotgun (WGS) entry which is preliminary data.</text>
</comment>
<dbReference type="AlphaFoldDB" id="A0A835H041"/>
<proteinExistence type="predicted"/>
<accession>A0A835H041</accession>
<feature type="region of interest" description="Disordered" evidence="1">
    <location>
        <begin position="31"/>
        <end position="52"/>
    </location>
</feature>
<dbReference type="Proteomes" id="UP000631114">
    <property type="component" value="Unassembled WGS sequence"/>
</dbReference>
<dbReference type="EMBL" id="JADFTS010000009">
    <property type="protein sequence ID" value="KAF9590825.1"/>
    <property type="molecule type" value="Genomic_DNA"/>
</dbReference>
<evidence type="ECO:0000256" key="1">
    <source>
        <dbReference type="SAM" id="MobiDB-lite"/>
    </source>
</evidence>
<organism evidence="2 3">
    <name type="scientific">Coptis chinensis</name>
    <dbReference type="NCBI Taxonomy" id="261450"/>
    <lineage>
        <taxon>Eukaryota</taxon>
        <taxon>Viridiplantae</taxon>
        <taxon>Streptophyta</taxon>
        <taxon>Embryophyta</taxon>
        <taxon>Tracheophyta</taxon>
        <taxon>Spermatophyta</taxon>
        <taxon>Magnoliopsida</taxon>
        <taxon>Ranunculales</taxon>
        <taxon>Ranunculaceae</taxon>
        <taxon>Coptidoideae</taxon>
        <taxon>Coptis</taxon>
    </lineage>
</organism>
<protein>
    <submittedName>
        <fullName evidence="2">Uncharacterized protein</fullName>
    </submittedName>
</protein>
<dbReference type="OrthoDB" id="10265785at2759"/>
<gene>
    <name evidence="2" type="ORF">IFM89_038697</name>
</gene>
<keyword evidence="3" id="KW-1185">Reference proteome</keyword>
<evidence type="ECO:0000313" key="2">
    <source>
        <dbReference type="EMBL" id="KAF9590825.1"/>
    </source>
</evidence>